<gene>
    <name evidence="2" type="ORF">IDH41_02100</name>
</gene>
<dbReference type="Pfam" id="PF03992">
    <property type="entry name" value="ABM"/>
    <property type="match status" value="1"/>
</dbReference>
<dbReference type="RefSeq" id="WP_190857850.1">
    <property type="nucleotide sequence ID" value="NZ_JACXIY010000002.1"/>
</dbReference>
<dbReference type="Gene3D" id="3.30.70.100">
    <property type="match status" value="1"/>
</dbReference>
<protein>
    <submittedName>
        <fullName evidence="2">Antibiotic biosynthesis monooxygenase</fullName>
    </submittedName>
</protein>
<dbReference type="InterPro" id="IPR011008">
    <property type="entry name" value="Dimeric_a/b-barrel"/>
</dbReference>
<sequence length="101" mass="11225">MEKFTMYGKLTAQPGKRDELVQILLEAAEGLRDYEGCLLYIVNVSDEEPDAVWVTELWTNAEAHAASLKNEAAMEQIKRARPIIASVDNPIRLRPVGGKGL</sequence>
<keyword evidence="3" id="KW-1185">Reference proteome</keyword>
<proteinExistence type="predicted"/>
<feature type="domain" description="ABM" evidence="1">
    <location>
        <begin position="4"/>
        <end position="92"/>
    </location>
</feature>
<dbReference type="InterPro" id="IPR007138">
    <property type="entry name" value="ABM_dom"/>
</dbReference>
<evidence type="ECO:0000259" key="1">
    <source>
        <dbReference type="PROSITE" id="PS51725"/>
    </source>
</evidence>
<comment type="caution">
    <text evidence="2">The sequence shown here is derived from an EMBL/GenBank/DDBJ whole genome shotgun (WGS) entry which is preliminary data.</text>
</comment>
<dbReference type="GO" id="GO:0004497">
    <property type="term" value="F:monooxygenase activity"/>
    <property type="evidence" value="ECO:0007669"/>
    <property type="project" value="UniProtKB-KW"/>
</dbReference>
<keyword evidence="2" id="KW-0560">Oxidoreductase</keyword>
<dbReference type="PROSITE" id="PS51725">
    <property type="entry name" value="ABM"/>
    <property type="match status" value="1"/>
</dbReference>
<organism evidence="2 3">
    <name type="scientific">Paenibacillus arenilitoris</name>
    <dbReference type="NCBI Taxonomy" id="2772299"/>
    <lineage>
        <taxon>Bacteria</taxon>
        <taxon>Bacillati</taxon>
        <taxon>Bacillota</taxon>
        <taxon>Bacilli</taxon>
        <taxon>Bacillales</taxon>
        <taxon>Paenibacillaceae</taxon>
        <taxon>Paenibacillus</taxon>
    </lineage>
</organism>
<evidence type="ECO:0000313" key="3">
    <source>
        <dbReference type="Proteomes" id="UP000632125"/>
    </source>
</evidence>
<dbReference type="SUPFAM" id="SSF54909">
    <property type="entry name" value="Dimeric alpha+beta barrel"/>
    <property type="match status" value="1"/>
</dbReference>
<reference evidence="2" key="1">
    <citation type="submission" date="2020-09" db="EMBL/GenBank/DDBJ databases">
        <title>A novel bacterium of genus Paenibacillus, isolated from South China Sea.</title>
        <authorList>
            <person name="Huang H."/>
            <person name="Mo K."/>
            <person name="Hu Y."/>
        </authorList>
    </citation>
    <scope>NUCLEOTIDE SEQUENCE</scope>
    <source>
        <strain evidence="2">IB182493</strain>
    </source>
</reference>
<evidence type="ECO:0000313" key="2">
    <source>
        <dbReference type="EMBL" id="MBD2867353.1"/>
    </source>
</evidence>
<dbReference type="Proteomes" id="UP000632125">
    <property type="component" value="Unassembled WGS sequence"/>
</dbReference>
<accession>A0A927CIP5</accession>
<keyword evidence="2" id="KW-0503">Monooxygenase</keyword>
<name>A0A927CIP5_9BACL</name>
<dbReference type="EMBL" id="JACXIY010000002">
    <property type="protein sequence ID" value="MBD2867353.1"/>
    <property type="molecule type" value="Genomic_DNA"/>
</dbReference>
<dbReference type="AlphaFoldDB" id="A0A927CIP5"/>